<dbReference type="AlphaFoldDB" id="A0A9W9W1V7"/>
<sequence>MNLLLLCLCATLCLALPIQFILTGDTPTIRLGSNSPSETIKPKPVVTAEEQEFSPKPTFREYVERLRLGRPSSAKGPSPDAKWPAESESESQNQEDEASFFGRKYGVLLSSSSQSNTGEHEQQRQASSSSPSRQYGVFLDKVNKFVELHGPKYQSVASNPSSNLHSEPDSSLGRLYGTFLGGMDTLMPSENHPKNALAKSRLCKNGSCNSSKPIASYLNLSELLDLLDTHGPECVAVAIFVLFPLAYLVLELFERILKRCTHEKYPERGRDRVRLVGPERQLRAWSNRQREIVLEEKQWWSPRQIRSR</sequence>
<gene>
    <name evidence="3" type="ORF">N7509_005188</name>
</gene>
<evidence type="ECO:0000313" key="3">
    <source>
        <dbReference type="EMBL" id="KAJ5397075.1"/>
    </source>
</evidence>
<proteinExistence type="predicted"/>
<keyword evidence="4" id="KW-1185">Reference proteome</keyword>
<dbReference type="RefSeq" id="XP_056489127.1">
    <property type="nucleotide sequence ID" value="XM_056629825.1"/>
</dbReference>
<keyword evidence="2" id="KW-0732">Signal</keyword>
<protein>
    <submittedName>
        <fullName evidence="3">Uncharacterized protein</fullName>
    </submittedName>
</protein>
<feature type="compositionally biased region" description="Acidic residues" evidence="1">
    <location>
        <begin position="87"/>
        <end position="97"/>
    </location>
</feature>
<dbReference type="GeneID" id="81368805"/>
<evidence type="ECO:0000313" key="4">
    <source>
        <dbReference type="Proteomes" id="UP001147747"/>
    </source>
</evidence>
<feature type="chain" id="PRO_5040798732" evidence="2">
    <location>
        <begin position="16"/>
        <end position="308"/>
    </location>
</feature>
<feature type="region of interest" description="Disordered" evidence="1">
    <location>
        <begin position="32"/>
        <end position="54"/>
    </location>
</feature>
<feature type="region of interest" description="Disordered" evidence="1">
    <location>
        <begin position="111"/>
        <end position="133"/>
    </location>
</feature>
<reference evidence="3" key="2">
    <citation type="journal article" date="2023" name="IMA Fungus">
        <title>Comparative genomic study of the Penicillium genus elucidates a diverse pangenome and 15 lateral gene transfer events.</title>
        <authorList>
            <person name="Petersen C."/>
            <person name="Sorensen T."/>
            <person name="Nielsen M.R."/>
            <person name="Sondergaard T.E."/>
            <person name="Sorensen J.L."/>
            <person name="Fitzpatrick D.A."/>
            <person name="Frisvad J.C."/>
            <person name="Nielsen K.L."/>
        </authorList>
    </citation>
    <scope>NUCLEOTIDE SEQUENCE</scope>
    <source>
        <strain evidence="3">IBT 29677</strain>
    </source>
</reference>
<feature type="region of interest" description="Disordered" evidence="1">
    <location>
        <begin position="68"/>
        <end position="97"/>
    </location>
</feature>
<dbReference type="EMBL" id="JAPZBU010000006">
    <property type="protein sequence ID" value="KAJ5397075.1"/>
    <property type="molecule type" value="Genomic_DNA"/>
</dbReference>
<dbReference type="Proteomes" id="UP001147747">
    <property type="component" value="Unassembled WGS sequence"/>
</dbReference>
<accession>A0A9W9W1V7</accession>
<evidence type="ECO:0000256" key="2">
    <source>
        <dbReference type="SAM" id="SignalP"/>
    </source>
</evidence>
<reference evidence="3" key="1">
    <citation type="submission" date="2022-12" db="EMBL/GenBank/DDBJ databases">
        <authorList>
            <person name="Petersen C."/>
        </authorList>
    </citation>
    <scope>NUCLEOTIDE SEQUENCE</scope>
    <source>
        <strain evidence="3">IBT 29677</strain>
    </source>
</reference>
<name>A0A9W9W1V7_9EURO</name>
<evidence type="ECO:0000256" key="1">
    <source>
        <dbReference type="SAM" id="MobiDB-lite"/>
    </source>
</evidence>
<organism evidence="3 4">
    <name type="scientific">Penicillium cosmopolitanum</name>
    <dbReference type="NCBI Taxonomy" id="1131564"/>
    <lineage>
        <taxon>Eukaryota</taxon>
        <taxon>Fungi</taxon>
        <taxon>Dikarya</taxon>
        <taxon>Ascomycota</taxon>
        <taxon>Pezizomycotina</taxon>
        <taxon>Eurotiomycetes</taxon>
        <taxon>Eurotiomycetidae</taxon>
        <taxon>Eurotiales</taxon>
        <taxon>Aspergillaceae</taxon>
        <taxon>Penicillium</taxon>
    </lineage>
</organism>
<comment type="caution">
    <text evidence="3">The sequence shown here is derived from an EMBL/GenBank/DDBJ whole genome shotgun (WGS) entry which is preliminary data.</text>
</comment>
<feature type="compositionally biased region" description="Low complexity" evidence="1">
    <location>
        <begin position="124"/>
        <end position="133"/>
    </location>
</feature>
<feature type="signal peptide" evidence="2">
    <location>
        <begin position="1"/>
        <end position="15"/>
    </location>
</feature>
<dbReference type="OrthoDB" id="4223058at2759"/>